<gene>
    <name evidence="4" type="ORF">D9758_018307</name>
</gene>
<keyword evidence="3" id="KW-1133">Transmembrane helix</keyword>
<proteinExistence type="predicted"/>
<feature type="region of interest" description="Disordered" evidence="2">
    <location>
        <begin position="404"/>
        <end position="428"/>
    </location>
</feature>
<feature type="compositionally biased region" description="Basic residues" evidence="2">
    <location>
        <begin position="180"/>
        <end position="190"/>
    </location>
</feature>
<evidence type="ECO:0000313" key="4">
    <source>
        <dbReference type="EMBL" id="KAF5320571.1"/>
    </source>
</evidence>
<evidence type="ECO:0000313" key="5">
    <source>
        <dbReference type="Proteomes" id="UP000559256"/>
    </source>
</evidence>
<feature type="compositionally biased region" description="Polar residues" evidence="2">
    <location>
        <begin position="307"/>
        <end position="316"/>
    </location>
</feature>
<feature type="compositionally biased region" description="Basic and acidic residues" evidence="2">
    <location>
        <begin position="1"/>
        <end position="20"/>
    </location>
</feature>
<keyword evidence="5" id="KW-1185">Reference proteome</keyword>
<feature type="compositionally biased region" description="Low complexity" evidence="2">
    <location>
        <begin position="21"/>
        <end position="46"/>
    </location>
</feature>
<evidence type="ECO:0000256" key="3">
    <source>
        <dbReference type="SAM" id="Phobius"/>
    </source>
</evidence>
<name>A0A8H5BCA7_9AGAR</name>
<feature type="region of interest" description="Disordered" evidence="2">
    <location>
        <begin position="168"/>
        <end position="208"/>
    </location>
</feature>
<feature type="region of interest" description="Disordered" evidence="2">
    <location>
        <begin position="238"/>
        <end position="321"/>
    </location>
</feature>
<feature type="compositionally biased region" description="Low complexity" evidence="2">
    <location>
        <begin position="168"/>
        <end position="179"/>
    </location>
</feature>
<keyword evidence="3" id="KW-0812">Transmembrane</keyword>
<sequence length="563" mass="59837">MSILEDMKALREIGRVRERSGSTSSVSSTHSRSNSFLGTTSGTLSSAVDEEVFITSPTTGVVDLGEEEEPRSAGEGGSGSGQSSPGKRPLPVPPYEYDIATAKLAKPTLPIPTLAAATTTTLPTPPPTAGEEPTIEELLAKQDAEGHSGQYDDVGLTDTMKYLGSVSSAGAVGSRPGSGRVKKNRVKSKARAVDDDEAYYSPSSSRPGVGVYAWEAEVEDDQGESPLWEGEGRVSARALGRESRGRVTVKKVSAQNIPSAEQLKDVLSPMHTGGSAASSGGRVDGKESSRPLPVPPTHPSLLSSPPATAQAQTQSDLDNDEDSTIAALTQSINQTKNMLAKLGDRLQEVEKKVEEEEKELEQAVKKRNETQSTTPAKGSFVQRFLYSVLGRIVPSTSPLSSFFSVPTSSSTASTPPQPQPQTPTTRQTPESLIQRLLISTTHLPARYHAHLARLLDPQTFSFSAVAPYVVLMSLGCGLLFGGCLVWDGKDWGGMFGGRWAGLGEGYRFRSSNVGRDDMFPAAMSVHQSDIYSSAGGVYYLGYQSAFAPQPTPSKSEYGESESV</sequence>
<evidence type="ECO:0000256" key="1">
    <source>
        <dbReference type="SAM" id="Coils"/>
    </source>
</evidence>
<feature type="coiled-coil region" evidence="1">
    <location>
        <begin position="325"/>
        <end position="373"/>
    </location>
</feature>
<feature type="compositionally biased region" description="Low complexity" evidence="2">
    <location>
        <begin position="404"/>
        <end position="414"/>
    </location>
</feature>
<accession>A0A8H5BCA7</accession>
<dbReference type="Proteomes" id="UP000559256">
    <property type="component" value="Unassembled WGS sequence"/>
</dbReference>
<dbReference type="AlphaFoldDB" id="A0A8H5BCA7"/>
<organism evidence="4 5">
    <name type="scientific">Tetrapyrgos nigripes</name>
    <dbReference type="NCBI Taxonomy" id="182062"/>
    <lineage>
        <taxon>Eukaryota</taxon>
        <taxon>Fungi</taxon>
        <taxon>Dikarya</taxon>
        <taxon>Basidiomycota</taxon>
        <taxon>Agaricomycotina</taxon>
        <taxon>Agaricomycetes</taxon>
        <taxon>Agaricomycetidae</taxon>
        <taxon>Agaricales</taxon>
        <taxon>Marasmiineae</taxon>
        <taxon>Marasmiaceae</taxon>
        <taxon>Tetrapyrgos</taxon>
    </lineage>
</organism>
<comment type="caution">
    <text evidence="4">The sequence shown here is derived from an EMBL/GenBank/DDBJ whole genome shotgun (WGS) entry which is preliminary data.</text>
</comment>
<reference evidence="4 5" key="1">
    <citation type="journal article" date="2020" name="ISME J.">
        <title>Uncovering the hidden diversity of litter-decomposition mechanisms in mushroom-forming fungi.</title>
        <authorList>
            <person name="Floudas D."/>
            <person name="Bentzer J."/>
            <person name="Ahren D."/>
            <person name="Johansson T."/>
            <person name="Persson P."/>
            <person name="Tunlid A."/>
        </authorList>
    </citation>
    <scope>NUCLEOTIDE SEQUENCE [LARGE SCALE GENOMIC DNA]</scope>
    <source>
        <strain evidence="4 5">CBS 291.85</strain>
    </source>
</reference>
<dbReference type="EMBL" id="JAACJM010000406">
    <property type="protein sequence ID" value="KAF5320571.1"/>
    <property type="molecule type" value="Genomic_DNA"/>
</dbReference>
<feature type="region of interest" description="Disordered" evidence="2">
    <location>
        <begin position="1"/>
        <end position="94"/>
    </location>
</feature>
<feature type="transmembrane region" description="Helical" evidence="3">
    <location>
        <begin position="465"/>
        <end position="486"/>
    </location>
</feature>
<keyword evidence="3" id="KW-0472">Membrane</keyword>
<evidence type="ECO:0000256" key="2">
    <source>
        <dbReference type="SAM" id="MobiDB-lite"/>
    </source>
</evidence>
<keyword evidence="1" id="KW-0175">Coiled coil</keyword>
<protein>
    <submittedName>
        <fullName evidence="4">Uncharacterized protein</fullName>
    </submittedName>
</protein>